<keyword evidence="4" id="KW-0812">Transmembrane</keyword>
<dbReference type="PANTHER" id="PTHR12129">
    <property type="entry name" value="HEPARAN SULFATE 2-O-SULFOTRANSFERASE"/>
    <property type="match status" value="1"/>
</dbReference>
<organism evidence="10 11">
    <name type="scientific">Hyalella azteca</name>
    <name type="common">Amphipod</name>
    <dbReference type="NCBI Taxonomy" id="294128"/>
    <lineage>
        <taxon>Eukaryota</taxon>
        <taxon>Metazoa</taxon>
        <taxon>Ecdysozoa</taxon>
        <taxon>Arthropoda</taxon>
        <taxon>Crustacea</taxon>
        <taxon>Multicrustacea</taxon>
        <taxon>Malacostraca</taxon>
        <taxon>Eumalacostraca</taxon>
        <taxon>Peracarida</taxon>
        <taxon>Amphipoda</taxon>
        <taxon>Senticaudata</taxon>
        <taxon>Talitrida</taxon>
        <taxon>Talitroidea</taxon>
        <taxon>Hyalellidae</taxon>
        <taxon>Hyalella</taxon>
    </lineage>
</organism>
<dbReference type="GO" id="GO:0008146">
    <property type="term" value="F:sulfotransferase activity"/>
    <property type="evidence" value="ECO:0007669"/>
    <property type="project" value="InterPro"/>
</dbReference>
<evidence type="ECO:0000256" key="6">
    <source>
        <dbReference type="ARBA" id="ARBA00022989"/>
    </source>
</evidence>
<dbReference type="GO" id="GO:0000139">
    <property type="term" value="C:Golgi membrane"/>
    <property type="evidence" value="ECO:0007669"/>
    <property type="project" value="UniProtKB-SubCell"/>
</dbReference>
<keyword evidence="10" id="KW-1185">Reference proteome</keyword>
<dbReference type="Gene3D" id="3.40.50.300">
    <property type="entry name" value="P-loop containing nucleotide triphosphate hydrolases"/>
    <property type="match status" value="1"/>
</dbReference>
<evidence type="ECO:0000256" key="4">
    <source>
        <dbReference type="ARBA" id="ARBA00022692"/>
    </source>
</evidence>
<evidence type="ECO:0000256" key="3">
    <source>
        <dbReference type="ARBA" id="ARBA00022679"/>
    </source>
</evidence>
<name>A0A8B7N4B7_HYAAZ</name>
<keyword evidence="7" id="KW-0333">Golgi apparatus</keyword>
<dbReference type="GeneID" id="108665810"/>
<keyword evidence="5" id="KW-0735">Signal-anchor</keyword>
<dbReference type="InterPro" id="IPR027417">
    <property type="entry name" value="P-loop_NTPase"/>
</dbReference>
<evidence type="ECO:0000256" key="5">
    <source>
        <dbReference type="ARBA" id="ARBA00022968"/>
    </source>
</evidence>
<protein>
    <submittedName>
        <fullName evidence="11">Heparan sulfate 2-O-sulfotransferase pipe-like</fullName>
    </submittedName>
</protein>
<dbReference type="KEGG" id="hazt:108665810"/>
<keyword evidence="6" id="KW-1133">Transmembrane helix</keyword>
<evidence type="ECO:0000313" key="10">
    <source>
        <dbReference type="Proteomes" id="UP000694843"/>
    </source>
</evidence>
<evidence type="ECO:0000256" key="9">
    <source>
        <dbReference type="ARBA" id="ARBA00023180"/>
    </source>
</evidence>
<proteinExistence type="inferred from homology"/>
<gene>
    <name evidence="11" type="primary">LOC108665810</name>
</gene>
<dbReference type="PANTHER" id="PTHR12129:SF20">
    <property type="entry name" value="HEPARAN SULFATE 2-O-SULFOTRANSFERASE PIPE"/>
    <property type="match status" value="1"/>
</dbReference>
<keyword evidence="3" id="KW-0808">Transferase</keyword>
<keyword evidence="9" id="KW-0325">Glycoprotein</keyword>
<dbReference type="SUPFAM" id="SSF52540">
    <property type="entry name" value="P-loop containing nucleoside triphosphate hydrolases"/>
    <property type="match status" value="1"/>
</dbReference>
<dbReference type="RefSeq" id="XP_018008104.1">
    <property type="nucleotide sequence ID" value="XM_018152615.2"/>
</dbReference>
<keyword evidence="8" id="KW-0472">Membrane</keyword>
<dbReference type="OrthoDB" id="10019582at2759"/>
<comment type="subcellular location">
    <subcellularLocation>
        <location evidence="1">Golgi apparatus membrane</location>
        <topology evidence="1">Single-pass type II membrane protein</topology>
    </subcellularLocation>
</comment>
<dbReference type="Proteomes" id="UP000694843">
    <property type="component" value="Unplaced"/>
</dbReference>
<evidence type="ECO:0000256" key="1">
    <source>
        <dbReference type="ARBA" id="ARBA00004323"/>
    </source>
</evidence>
<evidence type="ECO:0000256" key="8">
    <source>
        <dbReference type="ARBA" id="ARBA00023136"/>
    </source>
</evidence>
<accession>A0A8B7N4B7</accession>
<reference evidence="11" key="1">
    <citation type="submission" date="2025-08" db="UniProtKB">
        <authorList>
            <consortium name="RefSeq"/>
        </authorList>
    </citation>
    <scope>IDENTIFICATION</scope>
    <source>
        <tissue evidence="11">Whole organism</tissue>
    </source>
</reference>
<evidence type="ECO:0000313" key="11">
    <source>
        <dbReference type="RefSeq" id="XP_018008104.1"/>
    </source>
</evidence>
<dbReference type="InterPro" id="IPR005331">
    <property type="entry name" value="Sulfotransferase"/>
</dbReference>
<dbReference type="OMA" id="SEFMARR"/>
<comment type="similarity">
    <text evidence="2">Belongs to the sulfotransferase 3 family.</text>
</comment>
<evidence type="ECO:0000256" key="2">
    <source>
        <dbReference type="ARBA" id="ARBA00010569"/>
    </source>
</evidence>
<sequence>MRLRLLQLQRSLEASAAGPFLRLAPYAAVVVTLKLYAVSLLLSSGLIGRHAPVSSGDDTADLHNTAPLRINNIHDIPIKMDSTQKLTTEEPYWHEKQEVLQHLMTRAIAPSSRNNTMPEQMWLFFNRIPRSGGKTLVALLQALGSDLDYQHQEHVYRTPWQRFMTKDEQRNLAIWFEYNFWPKTYDRLALYINFTEFKSPYVQQRPASITLLRDPVQQFISQYHHRRTHRDTSKKYMAALDGKNPGAGRRWYWQELDDCILHEAAECALMEGEVDFERSVPFLCGQHDFCVKRGNKKALQRAKYTAEYEYSVVGVLEEWNATLAVLQHYLPAFFQGALQRYWSPEFEEDRNVNRLPKRTKPLSTQALHVLRSKLADELELYEFCKQRLALQHRKVLPLLKFTSELPPIKGPKKEMSVWDRFNIELNY</sequence>
<dbReference type="Pfam" id="PF03567">
    <property type="entry name" value="Sulfotransfer_2"/>
    <property type="match status" value="1"/>
</dbReference>
<dbReference type="InterPro" id="IPR007734">
    <property type="entry name" value="Heparan_SO4_2-O-STrfase"/>
</dbReference>
<dbReference type="AlphaFoldDB" id="A0A8B7N4B7"/>
<evidence type="ECO:0000256" key="7">
    <source>
        <dbReference type="ARBA" id="ARBA00023034"/>
    </source>
</evidence>